<evidence type="ECO:0000313" key="2">
    <source>
        <dbReference type="Proteomes" id="UP000539372"/>
    </source>
</evidence>
<protein>
    <submittedName>
        <fullName evidence="1">Uncharacterized protein</fullName>
    </submittedName>
</protein>
<accession>A0A7Y0DXK9</accession>
<sequence>MADDIEKIIAKAIKSADRSIFGEDYTKQAKAVVKAVNGAGWAIVPTQPDEAAVKAGMEQIEAGRYRPTELIKALYTSMVRAARL</sequence>
<organism evidence="1 2">
    <name type="scientific">Pacificispira spongiicola</name>
    <dbReference type="NCBI Taxonomy" id="2729598"/>
    <lineage>
        <taxon>Bacteria</taxon>
        <taxon>Pseudomonadati</taxon>
        <taxon>Pseudomonadota</taxon>
        <taxon>Alphaproteobacteria</taxon>
        <taxon>Rhodospirillales</taxon>
        <taxon>Rhodospirillaceae</taxon>
        <taxon>Pacificispira</taxon>
    </lineage>
</organism>
<evidence type="ECO:0000313" key="1">
    <source>
        <dbReference type="EMBL" id="NMM43467.1"/>
    </source>
</evidence>
<dbReference type="Proteomes" id="UP000539372">
    <property type="component" value="Unassembled WGS sequence"/>
</dbReference>
<proteinExistence type="predicted"/>
<name>A0A7Y0DXK9_9PROT</name>
<gene>
    <name evidence="1" type="ORF">HH303_03185</name>
</gene>
<dbReference type="RefSeq" id="WP_169623741.1">
    <property type="nucleotide sequence ID" value="NZ_JABBNT010000001.1"/>
</dbReference>
<dbReference type="EMBL" id="JABBNT010000001">
    <property type="protein sequence ID" value="NMM43467.1"/>
    <property type="molecule type" value="Genomic_DNA"/>
</dbReference>
<keyword evidence="2" id="KW-1185">Reference proteome</keyword>
<reference evidence="1 2" key="1">
    <citation type="submission" date="2020-04" db="EMBL/GenBank/DDBJ databases">
        <title>Rhodospirillaceae bacterium KN72 isolated from deep sea.</title>
        <authorList>
            <person name="Zhang D.-C."/>
        </authorList>
    </citation>
    <scope>NUCLEOTIDE SEQUENCE [LARGE SCALE GENOMIC DNA]</scope>
    <source>
        <strain evidence="1 2">KN72</strain>
    </source>
</reference>
<dbReference type="AlphaFoldDB" id="A0A7Y0DXK9"/>
<comment type="caution">
    <text evidence="1">The sequence shown here is derived from an EMBL/GenBank/DDBJ whole genome shotgun (WGS) entry which is preliminary data.</text>
</comment>